<protein>
    <submittedName>
        <fullName evidence="1">Uncharacterized protein</fullName>
    </submittedName>
</protein>
<accession>A0AA37T0T6</accession>
<reference evidence="1 2" key="1">
    <citation type="journal article" date="2014" name="Int. J. Syst. Evol. Microbiol.">
        <title>Complete genome sequence of Corynebacterium casei LMG S-19264T (=DSM 44701T), isolated from a smear-ripened cheese.</title>
        <authorList>
            <consortium name="US DOE Joint Genome Institute (JGI-PGF)"/>
            <person name="Walter F."/>
            <person name="Albersmeier A."/>
            <person name="Kalinowski J."/>
            <person name="Ruckert C."/>
        </authorList>
    </citation>
    <scope>NUCLEOTIDE SEQUENCE [LARGE SCALE GENOMIC DNA]</scope>
    <source>
        <strain evidence="1 2">NBRC 110095</strain>
    </source>
</reference>
<sequence length="218" mass="24304">MPVSQLGNTIEKNTEFDSLNPIASKAASILQTGGIVYLGENHSKPEARHVVLGLIEQRSKFIGTIGLEINTEDTEKYLGSDKGVKLLKVDPKFYRNSHYSFGDIVEAARAHHINVGFYDKQEPGRGNTIDRQNHIADQIQGYYQNRPSRSTWCGLSSTKKGVLILIGSDHLNRSQDMYKSKNWEALQALVSSGTSVRHGYSDTCTMVYTEAKQVKLNN</sequence>
<gene>
    <name evidence="1" type="ORF">GCM10007877_04490</name>
</gene>
<proteinExistence type="predicted"/>
<dbReference type="SUPFAM" id="SSF159501">
    <property type="entry name" value="EreA/ChaN-like"/>
    <property type="match status" value="1"/>
</dbReference>
<dbReference type="Proteomes" id="UP001156870">
    <property type="component" value="Unassembled WGS sequence"/>
</dbReference>
<dbReference type="AlphaFoldDB" id="A0AA37T0T6"/>
<dbReference type="EMBL" id="BSPD01000017">
    <property type="protein sequence ID" value="GLS24735.1"/>
    <property type="molecule type" value="Genomic_DNA"/>
</dbReference>
<name>A0AA37T0T6_9GAMM</name>
<evidence type="ECO:0000313" key="2">
    <source>
        <dbReference type="Proteomes" id="UP001156870"/>
    </source>
</evidence>
<comment type="caution">
    <text evidence="1">The sequence shown here is derived from an EMBL/GenBank/DDBJ whole genome shotgun (WGS) entry which is preliminary data.</text>
</comment>
<dbReference type="RefSeq" id="WP_232593726.1">
    <property type="nucleotide sequence ID" value="NZ_BSPD01000017.1"/>
</dbReference>
<keyword evidence="2" id="KW-1185">Reference proteome</keyword>
<evidence type="ECO:0000313" key="1">
    <source>
        <dbReference type="EMBL" id="GLS24735.1"/>
    </source>
</evidence>
<organism evidence="1 2">
    <name type="scientific">Marinibactrum halimedae</name>
    <dbReference type="NCBI Taxonomy" id="1444977"/>
    <lineage>
        <taxon>Bacteria</taxon>
        <taxon>Pseudomonadati</taxon>
        <taxon>Pseudomonadota</taxon>
        <taxon>Gammaproteobacteria</taxon>
        <taxon>Cellvibrionales</taxon>
        <taxon>Cellvibrionaceae</taxon>
        <taxon>Marinibactrum</taxon>
    </lineage>
</organism>